<dbReference type="AlphaFoldDB" id="A0A9Q1Q7N8"/>
<comment type="caution">
    <text evidence="3">The sequence shown here is derived from an EMBL/GenBank/DDBJ whole genome shotgun (WGS) entry which is preliminary data.</text>
</comment>
<gene>
    <name evidence="3" type="ORF">Cgig2_024264</name>
</gene>
<accession>A0A9Q1Q7N8</accession>
<protein>
    <submittedName>
        <fullName evidence="3">Uncharacterized protein</fullName>
    </submittedName>
</protein>
<feature type="compositionally biased region" description="Basic and acidic residues" evidence="1">
    <location>
        <begin position="80"/>
        <end position="92"/>
    </location>
</feature>
<evidence type="ECO:0000313" key="3">
    <source>
        <dbReference type="EMBL" id="KAJ8431953.1"/>
    </source>
</evidence>
<evidence type="ECO:0000256" key="2">
    <source>
        <dbReference type="SAM" id="Phobius"/>
    </source>
</evidence>
<reference evidence="3" key="1">
    <citation type="submission" date="2022-04" db="EMBL/GenBank/DDBJ databases">
        <title>Carnegiea gigantea Genome sequencing and assembly v2.</title>
        <authorList>
            <person name="Copetti D."/>
            <person name="Sanderson M.J."/>
            <person name="Burquez A."/>
            <person name="Wojciechowski M.F."/>
        </authorList>
    </citation>
    <scope>NUCLEOTIDE SEQUENCE</scope>
    <source>
        <strain evidence="3">SGP5-SGP5p</strain>
        <tissue evidence="3">Aerial part</tissue>
    </source>
</reference>
<name>A0A9Q1Q7N8_9CARY</name>
<keyword evidence="4" id="KW-1185">Reference proteome</keyword>
<dbReference type="PANTHER" id="PTHR34064:SF4">
    <property type="entry name" value="PROTEIN, PUTATIVE-RELATED"/>
    <property type="match status" value="1"/>
</dbReference>
<feature type="region of interest" description="Disordered" evidence="1">
    <location>
        <begin position="71"/>
        <end position="103"/>
    </location>
</feature>
<feature type="transmembrane region" description="Helical" evidence="2">
    <location>
        <begin position="174"/>
        <end position="194"/>
    </location>
</feature>
<evidence type="ECO:0000313" key="4">
    <source>
        <dbReference type="Proteomes" id="UP001153076"/>
    </source>
</evidence>
<keyword evidence="2" id="KW-0812">Transmembrane</keyword>
<dbReference type="Proteomes" id="UP001153076">
    <property type="component" value="Unassembled WGS sequence"/>
</dbReference>
<dbReference type="PANTHER" id="PTHR34064">
    <property type="entry name" value="OS04G0672300 PROTEIN"/>
    <property type="match status" value="1"/>
</dbReference>
<proteinExistence type="predicted"/>
<evidence type="ECO:0000256" key="1">
    <source>
        <dbReference type="SAM" id="MobiDB-lite"/>
    </source>
</evidence>
<dbReference type="OrthoDB" id="683938at2759"/>
<keyword evidence="2" id="KW-1133">Transmembrane helix</keyword>
<sequence length="209" mass="23328">METCEKNGLKEMGNQKMTVPDHHINGLKNENGVSKSDTFIVDLNSFSNGLDKDSITNATSNINSRITLQRSFSRKGPQRVAERKINDRDDHLAPSSSPTATQVVPMPEKSLLPSTLPIGSSDLKKTDQHQHQHQQHQITIKTGGVSTIAADGRWGNRSSFKRSPPSWFLDPKRILLFFATLSSLGTILLIYFTLSMKNPSEKDDVLDWQ</sequence>
<organism evidence="3 4">
    <name type="scientific">Carnegiea gigantea</name>
    <dbReference type="NCBI Taxonomy" id="171969"/>
    <lineage>
        <taxon>Eukaryota</taxon>
        <taxon>Viridiplantae</taxon>
        <taxon>Streptophyta</taxon>
        <taxon>Embryophyta</taxon>
        <taxon>Tracheophyta</taxon>
        <taxon>Spermatophyta</taxon>
        <taxon>Magnoliopsida</taxon>
        <taxon>eudicotyledons</taxon>
        <taxon>Gunneridae</taxon>
        <taxon>Pentapetalae</taxon>
        <taxon>Caryophyllales</taxon>
        <taxon>Cactineae</taxon>
        <taxon>Cactaceae</taxon>
        <taxon>Cactoideae</taxon>
        <taxon>Echinocereeae</taxon>
        <taxon>Carnegiea</taxon>
    </lineage>
</organism>
<dbReference type="EMBL" id="JAKOGI010000650">
    <property type="protein sequence ID" value="KAJ8431953.1"/>
    <property type="molecule type" value="Genomic_DNA"/>
</dbReference>
<keyword evidence="2" id="KW-0472">Membrane</keyword>